<keyword evidence="10" id="KW-1185">Reference proteome</keyword>
<dbReference type="RefSeq" id="WP_044970219.1">
    <property type="nucleotide sequence ID" value="NZ_BAABXS010000001.1"/>
</dbReference>
<keyword evidence="4" id="KW-0804">Transcription</keyword>
<reference evidence="7 10" key="2">
    <citation type="submission" date="2016-08" db="EMBL/GenBank/DDBJ databases">
        <title>Characterization of Isolates of Eisenbergiella tayi Derived from Blood Cultures, Using Whole Genome Sequencing.</title>
        <authorList>
            <person name="Bernier A.-M."/>
            <person name="Burdz T."/>
            <person name="Wiebe D."/>
            <person name="Bernard K."/>
        </authorList>
    </citation>
    <scope>NUCLEOTIDE SEQUENCE [LARGE SCALE GENOMIC DNA]</scope>
    <source>
        <strain evidence="7 10">NML120146</strain>
    </source>
</reference>
<dbReference type="PIRSF" id="PIRSF019455">
    <property type="entry name" value="CopR_AtkY"/>
    <property type="match status" value="1"/>
</dbReference>
<evidence type="ECO:0000256" key="1">
    <source>
        <dbReference type="ARBA" id="ARBA00011046"/>
    </source>
</evidence>
<dbReference type="Gene3D" id="1.10.10.10">
    <property type="entry name" value="Winged helix-like DNA-binding domain superfamily/Winged helix DNA-binding domain"/>
    <property type="match status" value="1"/>
</dbReference>
<dbReference type="EMBL" id="MCGH01000005">
    <property type="protein sequence ID" value="ODM02049.1"/>
    <property type="molecule type" value="Genomic_DNA"/>
</dbReference>
<proteinExistence type="inferred from homology"/>
<dbReference type="SUPFAM" id="SSF46785">
    <property type="entry name" value="Winged helix' DNA-binding domain"/>
    <property type="match status" value="1"/>
</dbReference>
<dbReference type="Pfam" id="PF03965">
    <property type="entry name" value="Penicillinase_R"/>
    <property type="match status" value="1"/>
</dbReference>
<dbReference type="Proteomes" id="UP000094869">
    <property type="component" value="Unassembled WGS sequence"/>
</dbReference>
<dbReference type="InterPro" id="IPR036388">
    <property type="entry name" value="WH-like_DNA-bd_sf"/>
</dbReference>
<protein>
    <submittedName>
        <fullName evidence="5">Penicillinase repressor</fullName>
    </submittedName>
</protein>
<dbReference type="GO" id="GO:0003677">
    <property type="term" value="F:DNA binding"/>
    <property type="evidence" value="ECO:0007669"/>
    <property type="project" value="UniProtKB-KW"/>
</dbReference>
<dbReference type="PATRIC" id="fig|1432052.4.peg.6696"/>
<keyword evidence="3" id="KW-0238">DNA-binding</keyword>
<evidence type="ECO:0000313" key="5">
    <source>
        <dbReference type="EMBL" id="ODM02049.1"/>
    </source>
</evidence>
<keyword evidence="2" id="KW-0805">Transcription regulation</keyword>
<dbReference type="Proteomes" id="UP000094271">
    <property type="component" value="Unassembled WGS sequence"/>
</dbReference>
<evidence type="ECO:0000313" key="9">
    <source>
        <dbReference type="Proteomes" id="UP000094271"/>
    </source>
</evidence>
<evidence type="ECO:0000256" key="3">
    <source>
        <dbReference type="ARBA" id="ARBA00023125"/>
    </source>
</evidence>
<evidence type="ECO:0000256" key="2">
    <source>
        <dbReference type="ARBA" id="ARBA00023015"/>
    </source>
</evidence>
<dbReference type="InterPro" id="IPR005650">
    <property type="entry name" value="BlaI_family"/>
</dbReference>
<dbReference type="GO" id="GO:0045892">
    <property type="term" value="P:negative regulation of DNA-templated transcription"/>
    <property type="evidence" value="ECO:0007669"/>
    <property type="project" value="InterPro"/>
</dbReference>
<organism evidence="5 8">
    <name type="scientific">Eisenbergiella tayi</name>
    <dbReference type="NCBI Taxonomy" id="1432052"/>
    <lineage>
        <taxon>Bacteria</taxon>
        <taxon>Bacillati</taxon>
        <taxon>Bacillota</taxon>
        <taxon>Clostridia</taxon>
        <taxon>Lachnospirales</taxon>
        <taxon>Lachnospiraceae</taxon>
        <taxon>Eisenbergiella</taxon>
    </lineage>
</organism>
<dbReference type="Proteomes" id="UP000094067">
    <property type="component" value="Unassembled WGS sequence"/>
</dbReference>
<evidence type="ECO:0000256" key="4">
    <source>
        <dbReference type="ARBA" id="ARBA00023163"/>
    </source>
</evidence>
<evidence type="ECO:0000313" key="10">
    <source>
        <dbReference type="Proteomes" id="UP000094869"/>
    </source>
</evidence>
<comment type="similarity">
    <text evidence="1">Belongs to the BlaI transcriptional regulatory family.</text>
</comment>
<dbReference type="Gene3D" id="1.10.4040.10">
    <property type="entry name" value="Penicillinase repressor domain"/>
    <property type="match status" value="1"/>
</dbReference>
<comment type="caution">
    <text evidence="5">The sequence shown here is derived from an EMBL/GenBank/DDBJ whole genome shotgun (WGS) entry which is preliminary data.</text>
</comment>
<dbReference type="InterPro" id="IPR036390">
    <property type="entry name" value="WH_DNA-bd_sf"/>
</dbReference>
<dbReference type="AlphaFoldDB" id="A0A1E3A071"/>
<reference evidence="6 9" key="3">
    <citation type="submission" date="2016-08" db="EMBL/GenBank/DDBJ databases">
        <authorList>
            <person name="Seilhamer J.J."/>
        </authorList>
    </citation>
    <scope>NUCLEOTIDE SEQUENCE [LARGE SCALE GENOMIC DNA]</scope>
    <source>
        <strain evidence="6 9">NML150140-1</strain>
    </source>
</reference>
<evidence type="ECO:0000313" key="6">
    <source>
        <dbReference type="EMBL" id="ODR50728.1"/>
    </source>
</evidence>
<reference evidence="5 8" key="1">
    <citation type="submission" date="2016-07" db="EMBL/GenBank/DDBJ databases">
        <title>Characterization of isolates of Eisenbergiella tayi derived from blood cultures, using whole genome sequencing.</title>
        <authorList>
            <person name="Burdz T."/>
            <person name="Wiebe D."/>
            <person name="Huynh C."/>
            <person name="Bernard K."/>
        </authorList>
    </citation>
    <scope>NUCLEOTIDE SEQUENCE [LARGE SCALE GENOMIC DNA]</scope>
    <source>
        <strain evidence="5 8">NML 110608</strain>
    </source>
</reference>
<name>A0A1E3A071_9FIRM</name>
<accession>A0A1E3A071</accession>
<sequence>MNSKNKISEAELEIMKIVWERQEAVASSDIVGILKKRCGWEDTTIYTMLSKLVKKGALLREKKAVSYYSAALSEEEYTLEQTERLIDRLFSGDSRQLVSMLVENNKISREDIHSLRQFWEDETDG</sequence>
<evidence type="ECO:0000313" key="7">
    <source>
        <dbReference type="EMBL" id="ODR53268.1"/>
    </source>
</evidence>
<dbReference type="EMBL" id="MEHA01000010">
    <property type="protein sequence ID" value="ODR50728.1"/>
    <property type="molecule type" value="Genomic_DNA"/>
</dbReference>
<evidence type="ECO:0000313" key="8">
    <source>
        <dbReference type="Proteomes" id="UP000094067"/>
    </source>
</evidence>
<gene>
    <name evidence="5" type="primary">blaI_9</name>
    <name evidence="6" type="ORF">BEI59_15295</name>
    <name evidence="5" type="ORF">BEI61_06048</name>
    <name evidence="7" type="ORF">BEI63_19110</name>
</gene>
<dbReference type="EMBL" id="MEHD01000027">
    <property type="protein sequence ID" value="ODR53268.1"/>
    <property type="molecule type" value="Genomic_DNA"/>
</dbReference>